<feature type="signal peptide" evidence="8">
    <location>
        <begin position="1"/>
        <end position="20"/>
    </location>
</feature>
<reference evidence="11" key="1">
    <citation type="submission" date="2021-02" db="EMBL/GenBank/DDBJ databases">
        <authorList>
            <person name="Dougan E. K."/>
            <person name="Rhodes N."/>
            <person name="Thang M."/>
            <person name="Chan C."/>
        </authorList>
    </citation>
    <scope>NUCLEOTIDE SEQUENCE</scope>
</reference>
<dbReference type="PANTHER" id="PTHR11080">
    <property type="entry name" value="PYRAZINAMIDASE/NICOTINAMIDASE"/>
    <property type="match status" value="1"/>
</dbReference>
<evidence type="ECO:0000313" key="13">
    <source>
        <dbReference type="Proteomes" id="UP000654075"/>
    </source>
</evidence>
<dbReference type="InterPro" id="IPR036380">
    <property type="entry name" value="Isochorismatase-like_sf"/>
</dbReference>
<feature type="chain" id="PRO_5035596450" description="nicotinamidase" evidence="8">
    <location>
        <begin position="21"/>
        <end position="344"/>
    </location>
</feature>
<dbReference type="EMBL" id="CAJNNW010025796">
    <property type="protein sequence ID" value="CAE8679756.1"/>
    <property type="molecule type" value="Genomic_DNA"/>
</dbReference>
<keyword evidence="3" id="KW-0479">Metal-binding</keyword>
<evidence type="ECO:0000256" key="5">
    <source>
        <dbReference type="ARBA" id="ARBA00037900"/>
    </source>
</evidence>
<evidence type="ECO:0000256" key="8">
    <source>
        <dbReference type="SAM" id="SignalP"/>
    </source>
</evidence>
<evidence type="ECO:0000259" key="9">
    <source>
        <dbReference type="Pfam" id="PF00857"/>
    </source>
</evidence>
<sequence>MASFKLAALLHGLASMGAHAGKSALVLVDVQDCFLDNPALTANKKAGSLGVNASHIIPVINSIRTMDCLFDIVVMSQDYHPANHISFGSTHGLAAFSHLGGKGGLPITCIKPTSGSTADAACCPTVFLDKSKVDCSAKLCAPDTWDYTVNNSAFIASNPACTKCKTEPASCFEDVQAMWTDHCEQTGDSGFAPMTKKATDIVVQKGKNIYVDAYSAFMDNSGNLKTELDATLQENGIDTLYIAGIATDVCVKWTVRDALKSSTGNYTVHLITDATAGLTTEGYDQSVVDMRAMTGVSTITSADILAMKCPKVAEAAFSSRASPTAGVLGAASALLAAVAAAAAL</sequence>
<feature type="domain" description="Isochorismatase-like" evidence="9">
    <location>
        <begin position="195"/>
        <end position="296"/>
    </location>
</feature>
<keyword evidence="13" id="KW-1185">Reference proteome</keyword>
<dbReference type="Pfam" id="PF00857">
    <property type="entry name" value="Isochorismatase"/>
    <property type="match status" value="1"/>
</dbReference>
<dbReference type="GO" id="GO:0019363">
    <property type="term" value="P:pyridine nucleotide biosynthetic process"/>
    <property type="evidence" value="ECO:0007669"/>
    <property type="project" value="UniProtKB-KW"/>
</dbReference>
<evidence type="ECO:0000256" key="2">
    <source>
        <dbReference type="ARBA" id="ARBA00022642"/>
    </source>
</evidence>
<dbReference type="SUPFAM" id="SSF52499">
    <property type="entry name" value="Isochorismatase-like hydrolases"/>
    <property type="match status" value="1"/>
</dbReference>
<name>A0A813JE05_POLGL</name>
<dbReference type="AlphaFoldDB" id="A0A813JE05"/>
<dbReference type="EMBL" id="CAJNNV010030538">
    <property type="protein sequence ID" value="CAE8632839.1"/>
    <property type="molecule type" value="Genomic_DNA"/>
</dbReference>
<comment type="pathway">
    <text evidence="5">Cofactor biosynthesis; nicotinate biosynthesis; nicotinate from nicotinamide: step 1/1.</text>
</comment>
<dbReference type="GO" id="GO:0046872">
    <property type="term" value="F:metal ion binding"/>
    <property type="evidence" value="ECO:0007669"/>
    <property type="project" value="UniProtKB-KW"/>
</dbReference>
<evidence type="ECO:0000256" key="6">
    <source>
        <dbReference type="ARBA" id="ARBA00039017"/>
    </source>
</evidence>
<protein>
    <recommendedName>
        <fullName evidence="6">nicotinamidase</fullName>
        <ecNumber evidence="6">3.5.1.19</ecNumber>
    </recommendedName>
    <alternativeName>
        <fullName evidence="7">Nicotinamide deamidase</fullName>
    </alternativeName>
</protein>
<dbReference type="EC" id="3.5.1.19" evidence="6"/>
<dbReference type="OMA" id="DHEWPFI"/>
<accession>A0A813JE05</accession>
<gene>
    <name evidence="10" type="ORF">PGLA1383_LOCUS48768</name>
    <name evidence="11" type="ORF">PGLA2088_LOCUS21530</name>
</gene>
<evidence type="ECO:0000313" key="10">
    <source>
        <dbReference type="EMBL" id="CAE8632839.1"/>
    </source>
</evidence>
<evidence type="ECO:0000256" key="3">
    <source>
        <dbReference type="ARBA" id="ARBA00022723"/>
    </source>
</evidence>
<dbReference type="OrthoDB" id="1739143at2759"/>
<organism evidence="11 12">
    <name type="scientific">Polarella glacialis</name>
    <name type="common">Dinoflagellate</name>
    <dbReference type="NCBI Taxonomy" id="89957"/>
    <lineage>
        <taxon>Eukaryota</taxon>
        <taxon>Sar</taxon>
        <taxon>Alveolata</taxon>
        <taxon>Dinophyceae</taxon>
        <taxon>Suessiales</taxon>
        <taxon>Suessiaceae</taxon>
        <taxon>Polarella</taxon>
    </lineage>
</organism>
<evidence type="ECO:0000256" key="7">
    <source>
        <dbReference type="ARBA" id="ARBA00043224"/>
    </source>
</evidence>
<dbReference type="Gene3D" id="3.40.50.850">
    <property type="entry name" value="Isochorismatase-like"/>
    <property type="match status" value="1"/>
</dbReference>
<dbReference type="InterPro" id="IPR052347">
    <property type="entry name" value="Isochorismatase_Nicotinamidase"/>
</dbReference>
<dbReference type="Proteomes" id="UP000654075">
    <property type="component" value="Unassembled WGS sequence"/>
</dbReference>
<keyword evidence="2" id="KW-0662">Pyridine nucleotide biosynthesis</keyword>
<evidence type="ECO:0000256" key="4">
    <source>
        <dbReference type="ARBA" id="ARBA00022801"/>
    </source>
</evidence>
<evidence type="ECO:0000313" key="12">
    <source>
        <dbReference type="Proteomes" id="UP000626109"/>
    </source>
</evidence>
<evidence type="ECO:0000313" key="11">
    <source>
        <dbReference type="EMBL" id="CAE8679756.1"/>
    </source>
</evidence>
<dbReference type="GO" id="GO:0008936">
    <property type="term" value="F:nicotinamidase activity"/>
    <property type="evidence" value="ECO:0007669"/>
    <property type="project" value="UniProtKB-EC"/>
</dbReference>
<keyword evidence="4" id="KW-0378">Hydrolase</keyword>
<dbReference type="InterPro" id="IPR000868">
    <property type="entry name" value="Isochorismatase-like_dom"/>
</dbReference>
<comment type="similarity">
    <text evidence="1">Belongs to the isochorismatase family.</text>
</comment>
<dbReference type="PANTHER" id="PTHR11080:SF2">
    <property type="entry name" value="LD05707P"/>
    <property type="match status" value="1"/>
</dbReference>
<keyword evidence="8" id="KW-0732">Signal</keyword>
<proteinExistence type="inferred from homology"/>
<dbReference type="Proteomes" id="UP000626109">
    <property type="component" value="Unassembled WGS sequence"/>
</dbReference>
<comment type="caution">
    <text evidence="11">The sequence shown here is derived from an EMBL/GenBank/DDBJ whole genome shotgun (WGS) entry which is preliminary data.</text>
</comment>
<evidence type="ECO:0000256" key="1">
    <source>
        <dbReference type="ARBA" id="ARBA00006336"/>
    </source>
</evidence>